<dbReference type="PANTHER" id="PTHR11476:SF7">
    <property type="entry name" value="HISTIDINE--TRNA LIGASE"/>
    <property type="match status" value="1"/>
</dbReference>
<name>A0A2M8ESR2_9BACT</name>
<evidence type="ECO:0000259" key="3">
    <source>
        <dbReference type="Pfam" id="PF03129"/>
    </source>
</evidence>
<comment type="caution">
    <text evidence="4">The sequence shown here is derived from an EMBL/GenBank/DDBJ whole genome shotgun (WGS) entry which is preliminary data.</text>
</comment>
<evidence type="ECO:0000313" key="4">
    <source>
        <dbReference type="EMBL" id="PJC28150.1"/>
    </source>
</evidence>
<protein>
    <submittedName>
        <fullName evidence="4">Histidine--tRNA ligase</fullName>
    </submittedName>
</protein>
<feature type="compositionally biased region" description="Basic and acidic residues" evidence="2">
    <location>
        <begin position="46"/>
        <end position="60"/>
    </location>
</feature>
<feature type="region of interest" description="Disordered" evidence="2">
    <location>
        <begin position="40"/>
        <end position="60"/>
    </location>
</feature>
<reference evidence="5" key="1">
    <citation type="submission" date="2017-09" db="EMBL/GenBank/DDBJ databases">
        <title>Depth-based differentiation of microbial function through sediment-hosted aquifers and enrichment of novel symbionts in the deep terrestrial subsurface.</title>
        <authorList>
            <person name="Probst A.J."/>
            <person name="Ladd B."/>
            <person name="Jarett J.K."/>
            <person name="Geller-Mcgrath D.E."/>
            <person name="Sieber C.M.K."/>
            <person name="Emerson J.B."/>
            <person name="Anantharaman K."/>
            <person name="Thomas B.C."/>
            <person name="Malmstrom R."/>
            <person name="Stieglmeier M."/>
            <person name="Klingl A."/>
            <person name="Woyke T."/>
            <person name="Ryan C.M."/>
            <person name="Banfield J.F."/>
        </authorList>
    </citation>
    <scope>NUCLEOTIDE SEQUENCE [LARGE SCALE GENOMIC DNA]</scope>
</reference>
<dbReference type="GO" id="GO:0004812">
    <property type="term" value="F:aminoacyl-tRNA ligase activity"/>
    <property type="evidence" value="ECO:0007669"/>
    <property type="project" value="UniProtKB-KW"/>
</dbReference>
<feature type="domain" description="Anticodon-binding" evidence="3">
    <location>
        <begin position="8"/>
        <end position="60"/>
    </location>
</feature>
<dbReference type="AlphaFoldDB" id="A0A2M8ESR2"/>
<evidence type="ECO:0000256" key="1">
    <source>
        <dbReference type="ARBA" id="ARBA00023146"/>
    </source>
</evidence>
<proteinExistence type="predicted"/>
<accession>A0A2M8ESR2</accession>
<dbReference type="EMBL" id="PFSF01000035">
    <property type="protein sequence ID" value="PJC28150.1"/>
    <property type="molecule type" value="Genomic_DNA"/>
</dbReference>
<dbReference type="GO" id="GO:0006418">
    <property type="term" value="P:tRNA aminoacylation for protein translation"/>
    <property type="evidence" value="ECO:0007669"/>
    <property type="project" value="UniProtKB-ARBA"/>
</dbReference>
<dbReference type="SUPFAM" id="SSF52954">
    <property type="entry name" value="Class II aaRS ABD-related"/>
    <property type="match status" value="1"/>
</dbReference>
<dbReference type="InterPro" id="IPR036621">
    <property type="entry name" value="Anticodon-bd_dom_sf"/>
</dbReference>
<dbReference type="InterPro" id="IPR004154">
    <property type="entry name" value="Anticodon-bd"/>
</dbReference>
<sequence length="60" mass="6945">ESYLEVVKLDKQLKYANQKGIPYVVILGPDEIKKNEVTLKNMETGDQEKIPQSKLSDYFK</sequence>
<dbReference type="Proteomes" id="UP000229816">
    <property type="component" value="Unassembled WGS sequence"/>
</dbReference>
<evidence type="ECO:0000313" key="5">
    <source>
        <dbReference type="Proteomes" id="UP000229816"/>
    </source>
</evidence>
<keyword evidence="1" id="KW-0030">Aminoacyl-tRNA synthetase</keyword>
<dbReference type="Pfam" id="PF03129">
    <property type="entry name" value="HGTP_anticodon"/>
    <property type="match status" value="1"/>
</dbReference>
<organism evidence="4 5">
    <name type="scientific">Candidatus Shapirobacteria bacterium CG_4_9_14_0_2_um_filter_39_11</name>
    <dbReference type="NCBI Taxonomy" id="1974478"/>
    <lineage>
        <taxon>Bacteria</taxon>
        <taxon>Candidatus Shapironibacteriota</taxon>
    </lineage>
</organism>
<dbReference type="Gene3D" id="3.40.50.800">
    <property type="entry name" value="Anticodon-binding domain"/>
    <property type="match status" value="1"/>
</dbReference>
<gene>
    <name evidence="4" type="ORF">CO054_01740</name>
</gene>
<feature type="non-terminal residue" evidence="4">
    <location>
        <position position="1"/>
    </location>
</feature>
<evidence type="ECO:0000256" key="2">
    <source>
        <dbReference type="SAM" id="MobiDB-lite"/>
    </source>
</evidence>
<keyword evidence="4" id="KW-0436">Ligase</keyword>
<dbReference type="PANTHER" id="PTHR11476">
    <property type="entry name" value="HISTIDYL-TRNA SYNTHETASE"/>
    <property type="match status" value="1"/>
</dbReference>